<name>A0A7J6EEB5_CANSA</name>
<keyword evidence="2" id="KW-1185">Reference proteome</keyword>
<evidence type="ECO:0000313" key="1">
    <source>
        <dbReference type="EMBL" id="KAF4356681.1"/>
    </source>
</evidence>
<gene>
    <name evidence="1" type="ORF">G4B88_009658</name>
</gene>
<evidence type="ECO:0000313" key="2">
    <source>
        <dbReference type="Proteomes" id="UP000583929"/>
    </source>
</evidence>
<dbReference type="AlphaFoldDB" id="A0A7J6EEB5"/>
<proteinExistence type="predicted"/>
<sequence>MANSNNGVIIRAQLIWTFGVSTSITGSCETTHGIANKIATTDKNTTTGYKESNMNHTMITVDANEL</sequence>
<reference evidence="1 2" key="1">
    <citation type="journal article" date="2020" name="bioRxiv">
        <title>Sequence and annotation of 42 cannabis genomes reveals extensive copy number variation in cannabinoid synthesis and pathogen resistance genes.</title>
        <authorList>
            <person name="Mckernan K.J."/>
            <person name="Helbert Y."/>
            <person name="Kane L.T."/>
            <person name="Ebling H."/>
            <person name="Zhang L."/>
            <person name="Liu B."/>
            <person name="Eaton Z."/>
            <person name="Mclaughlin S."/>
            <person name="Kingan S."/>
            <person name="Baybayan P."/>
            <person name="Concepcion G."/>
            <person name="Jordan M."/>
            <person name="Riva A."/>
            <person name="Barbazuk W."/>
            <person name="Harkins T."/>
        </authorList>
    </citation>
    <scope>NUCLEOTIDE SEQUENCE [LARGE SCALE GENOMIC DNA]</scope>
    <source>
        <strain evidence="2">cv. Jamaican Lion 4</strain>
        <tissue evidence="1">Leaf</tissue>
    </source>
</reference>
<comment type="caution">
    <text evidence="1">The sequence shown here is derived from an EMBL/GenBank/DDBJ whole genome shotgun (WGS) entry which is preliminary data.</text>
</comment>
<organism evidence="1 2">
    <name type="scientific">Cannabis sativa</name>
    <name type="common">Hemp</name>
    <name type="synonym">Marijuana</name>
    <dbReference type="NCBI Taxonomy" id="3483"/>
    <lineage>
        <taxon>Eukaryota</taxon>
        <taxon>Viridiplantae</taxon>
        <taxon>Streptophyta</taxon>
        <taxon>Embryophyta</taxon>
        <taxon>Tracheophyta</taxon>
        <taxon>Spermatophyta</taxon>
        <taxon>Magnoliopsida</taxon>
        <taxon>eudicotyledons</taxon>
        <taxon>Gunneridae</taxon>
        <taxon>Pentapetalae</taxon>
        <taxon>rosids</taxon>
        <taxon>fabids</taxon>
        <taxon>Rosales</taxon>
        <taxon>Cannabaceae</taxon>
        <taxon>Cannabis</taxon>
    </lineage>
</organism>
<dbReference type="Proteomes" id="UP000583929">
    <property type="component" value="Unassembled WGS sequence"/>
</dbReference>
<accession>A0A7J6EEB5</accession>
<protein>
    <submittedName>
        <fullName evidence="1">Uncharacterized protein</fullName>
    </submittedName>
</protein>
<dbReference type="EMBL" id="JAATIQ010000424">
    <property type="protein sequence ID" value="KAF4356681.1"/>
    <property type="molecule type" value="Genomic_DNA"/>
</dbReference>